<accession>A0A7R8UQA0</accession>
<evidence type="ECO:0000313" key="2">
    <source>
        <dbReference type="EMBL" id="CAD7084999.1"/>
    </source>
</evidence>
<sequence length="181" mass="20163">MAKVSVFITILVLFIIVKGQKATTMDANHITPAPAATPAPTSTKSSSDSEVITTLAPPIMFQSIMSTLAERLETTMEKPILKVEREKIMEKTRKGLDQCKEKFRLTNRRSRYRYCVDKQVQYALKRARILESGTSATLLDDLLPEEENRQVVSALHAAKKAGDVLGRKKVLQFPGRLEGSS</sequence>
<dbReference type="EMBL" id="LR899011">
    <property type="protein sequence ID" value="CAD7084999.1"/>
    <property type="molecule type" value="Genomic_DNA"/>
</dbReference>
<feature type="signal peptide" evidence="1">
    <location>
        <begin position="1"/>
        <end position="22"/>
    </location>
</feature>
<dbReference type="OrthoDB" id="10561973at2759"/>
<organism evidence="2 3">
    <name type="scientific">Hermetia illucens</name>
    <name type="common">Black soldier fly</name>
    <dbReference type="NCBI Taxonomy" id="343691"/>
    <lineage>
        <taxon>Eukaryota</taxon>
        <taxon>Metazoa</taxon>
        <taxon>Ecdysozoa</taxon>
        <taxon>Arthropoda</taxon>
        <taxon>Hexapoda</taxon>
        <taxon>Insecta</taxon>
        <taxon>Pterygota</taxon>
        <taxon>Neoptera</taxon>
        <taxon>Endopterygota</taxon>
        <taxon>Diptera</taxon>
        <taxon>Brachycera</taxon>
        <taxon>Stratiomyomorpha</taxon>
        <taxon>Stratiomyidae</taxon>
        <taxon>Hermetiinae</taxon>
        <taxon>Hermetia</taxon>
    </lineage>
</organism>
<keyword evidence="1" id="KW-0732">Signal</keyword>
<evidence type="ECO:0000313" key="3">
    <source>
        <dbReference type="Proteomes" id="UP000594454"/>
    </source>
</evidence>
<dbReference type="InParanoid" id="A0A7R8UQA0"/>
<proteinExistence type="predicted"/>
<protein>
    <submittedName>
        <fullName evidence="2">Uncharacterized protein</fullName>
    </submittedName>
</protein>
<dbReference type="Proteomes" id="UP000594454">
    <property type="component" value="Chromosome 3"/>
</dbReference>
<dbReference type="AlphaFoldDB" id="A0A7R8UQA0"/>
<keyword evidence="3" id="KW-1185">Reference proteome</keyword>
<reference evidence="2 3" key="1">
    <citation type="submission" date="2020-11" db="EMBL/GenBank/DDBJ databases">
        <authorList>
            <person name="Wallbank WR R."/>
            <person name="Pardo Diaz C."/>
            <person name="Kozak K."/>
            <person name="Martin S."/>
            <person name="Jiggins C."/>
            <person name="Moest M."/>
            <person name="Warren A I."/>
            <person name="Generalovic N T."/>
            <person name="Byers J.R.P. K."/>
            <person name="Montejo-Kovacevich G."/>
            <person name="Yen C E."/>
        </authorList>
    </citation>
    <scope>NUCLEOTIDE SEQUENCE [LARGE SCALE GENOMIC DNA]</scope>
</reference>
<evidence type="ECO:0000256" key="1">
    <source>
        <dbReference type="SAM" id="SignalP"/>
    </source>
</evidence>
<feature type="chain" id="PRO_5031061125" evidence="1">
    <location>
        <begin position="23"/>
        <end position="181"/>
    </location>
</feature>
<name>A0A7R8UQA0_HERIL</name>
<gene>
    <name evidence="2" type="ORF">HERILL_LOCUS7867</name>
</gene>